<gene>
    <name evidence="1" type="ORF">M514_16174</name>
</gene>
<sequence length="188" mass="20913">MPSLTVEMRKPSKKTKVNSIVDALNAEFLFIQELFRPLISADLSRERRVVSYAPLRLRNAGSFVLSIRPSFSQHTGRHAGYPVLPLAKPTLKRNPSVLSICCISHDIETEVASYIAEHRSLNGGNSTSPHMLVETKQASKKTKVNNIVDALNAEFLFILQRFSGLVDLFVSKIKSGAVQFDSYNSVHT</sequence>
<evidence type="ECO:0000313" key="1">
    <source>
        <dbReference type="EMBL" id="KFD71654.1"/>
    </source>
</evidence>
<dbReference type="AlphaFoldDB" id="A0A085NQA8"/>
<dbReference type="EMBL" id="KL367481">
    <property type="protein sequence ID" value="KFD71654.1"/>
    <property type="molecule type" value="Genomic_DNA"/>
</dbReference>
<organism evidence="1">
    <name type="scientific">Trichuris suis</name>
    <name type="common">pig whipworm</name>
    <dbReference type="NCBI Taxonomy" id="68888"/>
    <lineage>
        <taxon>Eukaryota</taxon>
        <taxon>Metazoa</taxon>
        <taxon>Ecdysozoa</taxon>
        <taxon>Nematoda</taxon>
        <taxon>Enoplea</taxon>
        <taxon>Dorylaimia</taxon>
        <taxon>Trichinellida</taxon>
        <taxon>Trichuridae</taxon>
        <taxon>Trichuris</taxon>
    </lineage>
</organism>
<dbReference type="Proteomes" id="UP000030758">
    <property type="component" value="Unassembled WGS sequence"/>
</dbReference>
<reference evidence="1" key="1">
    <citation type="journal article" date="2014" name="Nat. Genet.">
        <title>Genome and transcriptome of the porcine whipworm Trichuris suis.</title>
        <authorList>
            <person name="Jex A.R."/>
            <person name="Nejsum P."/>
            <person name="Schwarz E.M."/>
            <person name="Hu L."/>
            <person name="Young N.D."/>
            <person name="Hall R.S."/>
            <person name="Korhonen P.K."/>
            <person name="Liao S."/>
            <person name="Thamsborg S."/>
            <person name="Xia J."/>
            <person name="Xu P."/>
            <person name="Wang S."/>
            <person name="Scheerlinck J.P."/>
            <person name="Hofmann A."/>
            <person name="Sternberg P.W."/>
            <person name="Wang J."/>
            <person name="Gasser R.B."/>
        </authorList>
    </citation>
    <scope>NUCLEOTIDE SEQUENCE [LARGE SCALE GENOMIC DNA]</scope>
    <source>
        <strain evidence="1">DCEP-RM93F</strain>
    </source>
</reference>
<name>A0A085NQA8_9BILA</name>
<proteinExistence type="predicted"/>
<protein>
    <submittedName>
        <fullName evidence="1">Uncharacterized protein</fullName>
    </submittedName>
</protein>
<accession>A0A085NQA8</accession>